<dbReference type="EMBL" id="CAJPEV010001179">
    <property type="protein sequence ID" value="CAG0891209.1"/>
    <property type="molecule type" value="Genomic_DNA"/>
</dbReference>
<keyword evidence="1" id="KW-1133">Transmembrane helix</keyword>
<gene>
    <name evidence="2" type="ORF">DSTB1V02_LOCUS6447</name>
</gene>
<organism evidence="2">
    <name type="scientific">Darwinula stevensoni</name>
    <dbReference type="NCBI Taxonomy" id="69355"/>
    <lineage>
        <taxon>Eukaryota</taxon>
        <taxon>Metazoa</taxon>
        <taxon>Ecdysozoa</taxon>
        <taxon>Arthropoda</taxon>
        <taxon>Crustacea</taxon>
        <taxon>Oligostraca</taxon>
        <taxon>Ostracoda</taxon>
        <taxon>Podocopa</taxon>
        <taxon>Podocopida</taxon>
        <taxon>Darwinulocopina</taxon>
        <taxon>Darwinuloidea</taxon>
        <taxon>Darwinulidae</taxon>
        <taxon>Darwinula</taxon>
    </lineage>
</organism>
<keyword evidence="1" id="KW-0812">Transmembrane</keyword>
<dbReference type="Proteomes" id="UP000677054">
    <property type="component" value="Unassembled WGS sequence"/>
</dbReference>
<dbReference type="AlphaFoldDB" id="A0A7R8XBP1"/>
<name>A0A7R8XBP1_9CRUS</name>
<dbReference type="EMBL" id="LR900696">
    <property type="protein sequence ID" value="CAD7246599.1"/>
    <property type="molecule type" value="Genomic_DNA"/>
</dbReference>
<evidence type="ECO:0000256" key="1">
    <source>
        <dbReference type="SAM" id="Phobius"/>
    </source>
</evidence>
<evidence type="ECO:0000313" key="3">
    <source>
        <dbReference type="Proteomes" id="UP000677054"/>
    </source>
</evidence>
<proteinExistence type="predicted"/>
<protein>
    <submittedName>
        <fullName evidence="2">Uncharacterized protein</fullName>
    </submittedName>
</protein>
<feature type="transmembrane region" description="Helical" evidence="1">
    <location>
        <begin position="137"/>
        <end position="158"/>
    </location>
</feature>
<reference evidence="2" key="1">
    <citation type="submission" date="2020-11" db="EMBL/GenBank/DDBJ databases">
        <authorList>
            <person name="Tran Van P."/>
        </authorList>
    </citation>
    <scope>NUCLEOTIDE SEQUENCE</scope>
</reference>
<evidence type="ECO:0000313" key="2">
    <source>
        <dbReference type="EMBL" id="CAD7246599.1"/>
    </source>
</evidence>
<sequence>MIVHLSSGTKRHAWRCAAKSTKLCALQEEVKAINQRSVSCQGMMDFPRMVREETRPHAKENPKALYRYASGTLFVVFAMGRDMSSVSMSDASCCMESPAATRVWCIVMATEETLVNGRKNAGLTVNRQIPQTYRKNCISCLHCVVMVVPYLFFIVLYTREYNGELSFLSD</sequence>
<keyword evidence="1" id="KW-0472">Membrane</keyword>
<accession>A0A7R8XBP1</accession>
<keyword evidence="3" id="KW-1185">Reference proteome</keyword>